<evidence type="ECO:0000313" key="2">
    <source>
        <dbReference type="EMBL" id="GJS63563.1"/>
    </source>
</evidence>
<proteinExistence type="predicted"/>
<comment type="caution">
    <text evidence="2">The sequence shown here is derived from an EMBL/GenBank/DDBJ whole genome shotgun (WGS) entry which is preliminary data.</text>
</comment>
<organism evidence="2 3">
    <name type="scientific">Tanacetum coccineum</name>
    <dbReference type="NCBI Taxonomy" id="301880"/>
    <lineage>
        <taxon>Eukaryota</taxon>
        <taxon>Viridiplantae</taxon>
        <taxon>Streptophyta</taxon>
        <taxon>Embryophyta</taxon>
        <taxon>Tracheophyta</taxon>
        <taxon>Spermatophyta</taxon>
        <taxon>Magnoliopsida</taxon>
        <taxon>eudicotyledons</taxon>
        <taxon>Gunneridae</taxon>
        <taxon>Pentapetalae</taxon>
        <taxon>asterids</taxon>
        <taxon>campanulids</taxon>
        <taxon>Asterales</taxon>
        <taxon>Asteraceae</taxon>
        <taxon>Asteroideae</taxon>
        <taxon>Anthemideae</taxon>
        <taxon>Anthemidinae</taxon>
        <taxon>Tanacetum</taxon>
    </lineage>
</organism>
<feature type="region of interest" description="Disordered" evidence="1">
    <location>
        <begin position="187"/>
        <end position="206"/>
    </location>
</feature>
<sequence>MSLRNLIWFCGPIQLDDDDDGNIEDNEQLANAIQESLKPELPPQNNYGNVFPPLPWHFRNDLYASQFQQSGSVTTEGTRTNCFYASQSSSMAHKQFLTTHHLNTDPDAEQYQSFAHTLSTPTIQNIDVDRIAKPQNHPFNFATQRHKRCFFIHYLLGSNLCRIAKVYARCVGWSWCGWTRVRRKGNDVLSGSEERTPSREMMNSTSRKDLEDCYSSSSFSLLMIQAVDLREDASWMLG</sequence>
<evidence type="ECO:0000256" key="1">
    <source>
        <dbReference type="SAM" id="MobiDB-lite"/>
    </source>
</evidence>
<reference evidence="2" key="2">
    <citation type="submission" date="2022-01" db="EMBL/GenBank/DDBJ databases">
        <authorList>
            <person name="Yamashiro T."/>
            <person name="Shiraishi A."/>
            <person name="Satake H."/>
            <person name="Nakayama K."/>
        </authorList>
    </citation>
    <scope>NUCLEOTIDE SEQUENCE</scope>
</reference>
<protein>
    <submittedName>
        <fullName evidence="2">Uncharacterized protein</fullName>
    </submittedName>
</protein>
<name>A0ABQ4XF18_9ASTR</name>
<accession>A0ABQ4XF18</accession>
<gene>
    <name evidence="2" type="ORF">Tco_0678127</name>
</gene>
<evidence type="ECO:0000313" key="3">
    <source>
        <dbReference type="Proteomes" id="UP001151760"/>
    </source>
</evidence>
<reference evidence="2" key="1">
    <citation type="journal article" date="2022" name="Int. J. Mol. Sci.">
        <title>Draft Genome of Tanacetum Coccineum: Genomic Comparison of Closely Related Tanacetum-Family Plants.</title>
        <authorList>
            <person name="Yamashiro T."/>
            <person name="Shiraishi A."/>
            <person name="Nakayama K."/>
            <person name="Satake H."/>
        </authorList>
    </citation>
    <scope>NUCLEOTIDE SEQUENCE</scope>
</reference>
<dbReference type="EMBL" id="BQNB010009440">
    <property type="protein sequence ID" value="GJS63563.1"/>
    <property type="molecule type" value="Genomic_DNA"/>
</dbReference>
<dbReference type="Proteomes" id="UP001151760">
    <property type="component" value="Unassembled WGS sequence"/>
</dbReference>
<keyword evidence="3" id="KW-1185">Reference proteome</keyword>